<feature type="transmembrane region" description="Helical" evidence="1">
    <location>
        <begin position="53"/>
        <end position="71"/>
    </location>
</feature>
<dbReference type="InterPro" id="IPR049978">
    <property type="entry name" value="SCO6880-like"/>
</dbReference>
<protein>
    <recommendedName>
        <fullName evidence="4">PrgI family protein</fullName>
    </recommendedName>
</protein>
<keyword evidence="1" id="KW-1133">Transmembrane helix</keyword>
<comment type="caution">
    <text evidence="2">The sequence shown here is derived from an EMBL/GenBank/DDBJ whole genome shotgun (WGS) entry which is preliminary data.</text>
</comment>
<reference evidence="2 3" key="1">
    <citation type="submission" date="2019-03" db="EMBL/GenBank/DDBJ databases">
        <title>Genome Sequencing and Assembly of Various Microbes Isolated from Alder Root Nodule.</title>
        <authorList>
            <person name="Swanson E."/>
            <person name="Sevigny J.L."/>
            <person name="Pesce C."/>
            <person name="Davis I."/>
            <person name="Kleiner V."/>
            <person name="Tisa L."/>
        </authorList>
    </citation>
    <scope>NUCLEOTIDE SEQUENCE [LARGE SCALE GENOMIC DNA]</scope>
    <source>
        <strain evidence="2 3">4R-31</strain>
    </source>
</reference>
<keyword evidence="1" id="KW-0472">Membrane</keyword>
<sequence length="520" mass="57947">MALTDEQATLEDITFPRREKAGIVLGLDLAGMISVFVFLILMIFSVIVVPFPWGLAVALLLLAPAGLLGWGRHKGRRIFGWERLIRAHWLRRITRQNLYSRPAPQADAAAEARMEKKAAQMDEKAEREALEWEEPVPGKTPKPTHLHLPGGANELKAYETPGGYGMVHDPARKRVVVTARMNTRSSYTLQDDSQQAAILDDWGNLLSVVCQNPAVVGAVGTDVTTVTTGEQMQEFYRSSARAAGAGEALNPVAHQGYLDLLAESDMTHHPQYLTISLSIPMLKTEIKHHGSGMNGLLGAVEARMVALEKDIEDNNFHVDQWVRCEERAGLLHDMFSPSPIGVVDGLRVTHGGPVGARRYWDKLRADAHWHRAFVIEEWPLKPTRPGFLEKVILDLKFRHAVSVVHKAGDDESAMRQVNRQIQDTQMQHSVSERSGRRVSLEMTREFQDHLDREEELVSGATDMQFRGFISITADSEDDLDRYSSQLRSAAARAHLKVEPCYGQQFEGFLAATGLLGFGID</sequence>
<organism evidence="2 3">
    <name type="scientific">Kocuria rhizophila</name>
    <dbReference type="NCBI Taxonomy" id="72000"/>
    <lineage>
        <taxon>Bacteria</taxon>
        <taxon>Bacillati</taxon>
        <taxon>Actinomycetota</taxon>
        <taxon>Actinomycetes</taxon>
        <taxon>Micrococcales</taxon>
        <taxon>Micrococcaceae</taxon>
        <taxon>Kocuria</taxon>
    </lineage>
</organism>
<evidence type="ECO:0000256" key="1">
    <source>
        <dbReference type="SAM" id="Phobius"/>
    </source>
</evidence>
<keyword evidence="1" id="KW-0812">Transmembrane</keyword>
<accession>A0AAX2SEM5</accession>
<proteinExistence type="predicted"/>
<dbReference type="AlphaFoldDB" id="A0AAX2SEM5"/>
<dbReference type="EMBL" id="SPNK01000003">
    <property type="protein sequence ID" value="TFI02168.1"/>
    <property type="molecule type" value="Genomic_DNA"/>
</dbReference>
<evidence type="ECO:0000313" key="2">
    <source>
        <dbReference type="EMBL" id="TFI02168.1"/>
    </source>
</evidence>
<name>A0AAX2SEM5_KOCRH</name>
<evidence type="ECO:0000313" key="3">
    <source>
        <dbReference type="Proteomes" id="UP000298017"/>
    </source>
</evidence>
<keyword evidence="3" id="KW-1185">Reference proteome</keyword>
<feature type="transmembrane region" description="Helical" evidence="1">
    <location>
        <begin position="21"/>
        <end position="47"/>
    </location>
</feature>
<dbReference type="RefSeq" id="WP_135010208.1">
    <property type="nucleotide sequence ID" value="NZ_SPNK01000003.1"/>
</dbReference>
<dbReference type="NCBIfam" id="NF042935">
    <property type="entry name" value="SCO6880_fam"/>
    <property type="match status" value="1"/>
</dbReference>
<evidence type="ECO:0008006" key="4">
    <source>
        <dbReference type="Google" id="ProtNLM"/>
    </source>
</evidence>
<dbReference type="Proteomes" id="UP000298017">
    <property type="component" value="Unassembled WGS sequence"/>
</dbReference>
<gene>
    <name evidence="2" type="ORF">E4P33_03740</name>
</gene>